<proteinExistence type="predicted"/>
<dbReference type="EMBL" id="DXFT01000016">
    <property type="protein sequence ID" value="HIX02634.1"/>
    <property type="molecule type" value="Genomic_DNA"/>
</dbReference>
<dbReference type="AlphaFoldDB" id="A0A9D2AAL6"/>
<sequence>MKGNIVFIGGIHGVGKGTLCKSIASELGIIHLTASEVLKWSDFTTDSTDKHVADILVTQDRLLLNLEKIVQPEQTYLLDGHFCLFNNEGNIEKIPDETFIGINPLKLILVTEDP</sequence>
<organism evidence="1 2">
    <name type="scientific">Candidatus Odoribacter faecigallinarum</name>
    <dbReference type="NCBI Taxonomy" id="2838706"/>
    <lineage>
        <taxon>Bacteria</taxon>
        <taxon>Pseudomonadati</taxon>
        <taxon>Bacteroidota</taxon>
        <taxon>Bacteroidia</taxon>
        <taxon>Bacteroidales</taxon>
        <taxon>Odoribacteraceae</taxon>
        <taxon>Odoribacter</taxon>
    </lineage>
</organism>
<dbReference type="Proteomes" id="UP000824202">
    <property type="component" value="Unassembled WGS sequence"/>
</dbReference>
<reference evidence="1" key="1">
    <citation type="journal article" date="2021" name="PeerJ">
        <title>Extensive microbial diversity within the chicken gut microbiome revealed by metagenomics and culture.</title>
        <authorList>
            <person name="Gilroy R."/>
            <person name="Ravi A."/>
            <person name="Getino M."/>
            <person name="Pursley I."/>
            <person name="Horton D.L."/>
            <person name="Alikhan N.F."/>
            <person name="Baker D."/>
            <person name="Gharbi K."/>
            <person name="Hall N."/>
            <person name="Watson M."/>
            <person name="Adriaenssens E.M."/>
            <person name="Foster-Nyarko E."/>
            <person name="Jarju S."/>
            <person name="Secka A."/>
            <person name="Antonio M."/>
            <person name="Oren A."/>
            <person name="Chaudhuri R.R."/>
            <person name="La Ragione R."/>
            <person name="Hildebrand F."/>
            <person name="Pallen M.J."/>
        </authorList>
    </citation>
    <scope>NUCLEOTIDE SEQUENCE</scope>
    <source>
        <strain evidence="1">23274</strain>
    </source>
</reference>
<gene>
    <name evidence="1" type="ORF">H9863_00755</name>
</gene>
<dbReference type="SUPFAM" id="SSF52540">
    <property type="entry name" value="P-loop containing nucleoside triphosphate hydrolases"/>
    <property type="match status" value="1"/>
</dbReference>
<dbReference type="Gene3D" id="3.40.50.300">
    <property type="entry name" value="P-loop containing nucleotide triphosphate hydrolases"/>
    <property type="match status" value="1"/>
</dbReference>
<comment type="caution">
    <text evidence="1">The sequence shown here is derived from an EMBL/GenBank/DDBJ whole genome shotgun (WGS) entry which is preliminary data.</text>
</comment>
<dbReference type="Pfam" id="PF13207">
    <property type="entry name" value="AAA_17"/>
    <property type="match status" value="1"/>
</dbReference>
<name>A0A9D2AAL6_9BACT</name>
<evidence type="ECO:0000313" key="1">
    <source>
        <dbReference type="EMBL" id="HIX02634.1"/>
    </source>
</evidence>
<evidence type="ECO:0000313" key="2">
    <source>
        <dbReference type="Proteomes" id="UP000824202"/>
    </source>
</evidence>
<accession>A0A9D2AAL6</accession>
<reference evidence="1" key="2">
    <citation type="submission" date="2021-04" db="EMBL/GenBank/DDBJ databases">
        <authorList>
            <person name="Gilroy R."/>
        </authorList>
    </citation>
    <scope>NUCLEOTIDE SEQUENCE</scope>
    <source>
        <strain evidence="1">23274</strain>
    </source>
</reference>
<dbReference type="InterPro" id="IPR027417">
    <property type="entry name" value="P-loop_NTPase"/>
</dbReference>
<protein>
    <submittedName>
        <fullName evidence="1">AAA family ATPase</fullName>
    </submittedName>
</protein>